<dbReference type="KEGG" id="xba:C7S18_12160"/>
<dbReference type="Proteomes" id="UP000241074">
    <property type="component" value="Chromosome"/>
</dbReference>
<reference evidence="1 2" key="1">
    <citation type="submission" date="2018-03" db="EMBL/GenBank/DDBJ databases">
        <title>Ahniella affigens gen. nov., sp. nov., a gammaproteobacterium isolated from sandy soil near a stream.</title>
        <authorList>
            <person name="Ko Y."/>
            <person name="Kim J.-H."/>
        </authorList>
    </citation>
    <scope>NUCLEOTIDE SEQUENCE [LARGE SCALE GENOMIC DNA]</scope>
    <source>
        <strain evidence="1 2">D13</strain>
    </source>
</reference>
<organism evidence="1 2">
    <name type="scientific">Ahniella affigens</name>
    <dbReference type="NCBI Taxonomy" id="2021234"/>
    <lineage>
        <taxon>Bacteria</taxon>
        <taxon>Pseudomonadati</taxon>
        <taxon>Pseudomonadota</taxon>
        <taxon>Gammaproteobacteria</taxon>
        <taxon>Lysobacterales</taxon>
        <taxon>Rhodanobacteraceae</taxon>
        <taxon>Ahniella</taxon>
    </lineage>
</organism>
<dbReference type="AlphaFoldDB" id="A0A2P1PSS4"/>
<name>A0A2P1PSS4_9GAMM</name>
<dbReference type="InterPro" id="IPR009752">
    <property type="entry name" value="Phage_Mu_GpJ"/>
</dbReference>
<accession>A0A2P1PSS4</accession>
<protein>
    <submittedName>
        <fullName evidence="1">DUF1320 domain-containing protein</fullName>
    </submittedName>
</protein>
<sequence>MAYLTAADIAVLRDPEKVAQLCTPSHLAVVPAELMRLTLTGGARAGYPTDAIDAADAAFATVSAELAATEQLVDGYLAGRYVLPLSPVPGVLKGWVLDIVWFRLLGDRIGKPSEDSAALRYRDALRFLEQVRDGKLSLGASDPVVNDVDSEILIDAPGRSFTQTTLADY</sequence>
<reference evidence="1 2" key="2">
    <citation type="submission" date="2018-03" db="EMBL/GenBank/DDBJ databases">
        <authorList>
            <person name="Keele B.F."/>
        </authorList>
    </citation>
    <scope>NUCLEOTIDE SEQUENCE [LARGE SCALE GENOMIC DNA]</scope>
    <source>
        <strain evidence="1 2">D13</strain>
    </source>
</reference>
<dbReference type="OrthoDB" id="6886549at2"/>
<dbReference type="RefSeq" id="WP_106891825.1">
    <property type="nucleotide sequence ID" value="NZ_CP027860.1"/>
</dbReference>
<dbReference type="Pfam" id="PF07030">
    <property type="entry name" value="Phage_Mu_Gp36"/>
    <property type="match status" value="1"/>
</dbReference>
<evidence type="ECO:0000313" key="2">
    <source>
        <dbReference type="Proteomes" id="UP000241074"/>
    </source>
</evidence>
<evidence type="ECO:0000313" key="1">
    <source>
        <dbReference type="EMBL" id="AVP97905.1"/>
    </source>
</evidence>
<dbReference type="EMBL" id="CP027860">
    <property type="protein sequence ID" value="AVP97905.1"/>
    <property type="molecule type" value="Genomic_DNA"/>
</dbReference>
<keyword evidence="2" id="KW-1185">Reference proteome</keyword>
<proteinExistence type="predicted"/>
<gene>
    <name evidence="1" type="ORF">C7S18_12160</name>
</gene>